<proteinExistence type="predicted"/>
<gene>
    <name evidence="4" type="ORF">CEUSTIGMA_g3956.t1</name>
</gene>
<evidence type="ECO:0000256" key="1">
    <source>
        <dbReference type="ARBA" id="ARBA00023006"/>
    </source>
</evidence>
<comment type="caution">
    <text evidence="4">The sequence shown here is derived from an EMBL/GenBank/DDBJ whole genome shotgun (WGS) entry which is preliminary data.</text>
</comment>
<dbReference type="InterPro" id="IPR036570">
    <property type="entry name" value="HORMA_dom_sf"/>
</dbReference>
<organism evidence="4 5">
    <name type="scientific">Chlamydomonas eustigma</name>
    <dbReference type="NCBI Taxonomy" id="1157962"/>
    <lineage>
        <taxon>Eukaryota</taxon>
        <taxon>Viridiplantae</taxon>
        <taxon>Chlorophyta</taxon>
        <taxon>core chlorophytes</taxon>
        <taxon>Chlorophyceae</taxon>
        <taxon>CS clade</taxon>
        <taxon>Chlamydomonadales</taxon>
        <taxon>Chlamydomonadaceae</taxon>
        <taxon>Chlamydomonas</taxon>
    </lineage>
</organism>
<evidence type="ECO:0000259" key="3">
    <source>
        <dbReference type="Pfam" id="PF10033"/>
    </source>
</evidence>
<feature type="compositionally biased region" description="Polar residues" evidence="2">
    <location>
        <begin position="900"/>
        <end position="911"/>
    </location>
</feature>
<dbReference type="PANTHER" id="PTHR13430">
    <property type="match status" value="1"/>
</dbReference>
<dbReference type="EMBL" id="BEGY01000018">
    <property type="protein sequence ID" value="GAX76510.1"/>
    <property type="molecule type" value="Genomic_DNA"/>
</dbReference>
<evidence type="ECO:0000313" key="4">
    <source>
        <dbReference type="EMBL" id="GAX76510.1"/>
    </source>
</evidence>
<dbReference type="GO" id="GO:1990316">
    <property type="term" value="C:Atg1/ULK1 kinase complex"/>
    <property type="evidence" value="ECO:0007669"/>
    <property type="project" value="InterPro"/>
</dbReference>
<evidence type="ECO:0000256" key="2">
    <source>
        <dbReference type="SAM" id="MobiDB-lite"/>
    </source>
</evidence>
<feature type="region of interest" description="Disordered" evidence="2">
    <location>
        <begin position="107"/>
        <end position="130"/>
    </location>
</feature>
<feature type="domain" description="Autophagy-related protein 13 N-terminal" evidence="3">
    <location>
        <begin position="13"/>
        <end position="234"/>
    </location>
</feature>
<feature type="region of interest" description="Disordered" evidence="2">
    <location>
        <begin position="269"/>
        <end position="321"/>
    </location>
</feature>
<protein>
    <recommendedName>
        <fullName evidence="3">Autophagy-related protein 13 N-terminal domain-containing protein</fullName>
    </recommendedName>
</protein>
<keyword evidence="1" id="KW-0072">Autophagy</keyword>
<feature type="compositionally biased region" description="Polar residues" evidence="2">
    <location>
        <begin position="107"/>
        <end position="129"/>
    </location>
</feature>
<feature type="compositionally biased region" description="Gly residues" evidence="2">
    <location>
        <begin position="421"/>
        <end position="435"/>
    </location>
</feature>
<dbReference type="InterPro" id="IPR040182">
    <property type="entry name" value="ATG13"/>
</dbReference>
<evidence type="ECO:0000313" key="5">
    <source>
        <dbReference type="Proteomes" id="UP000232323"/>
    </source>
</evidence>
<name>A0A250X194_9CHLO</name>
<feature type="compositionally biased region" description="Low complexity" evidence="2">
    <location>
        <begin position="309"/>
        <end position="321"/>
    </location>
</feature>
<dbReference type="Pfam" id="PF10033">
    <property type="entry name" value="ATG13"/>
    <property type="match status" value="1"/>
</dbReference>
<keyword evidence="5" id="KW-1185">Reference proteome</keyword>
<feature type="compositionally biased region" description="Basic and acidic residues" evidence="2">
    <location>
        <begin position="912"/>
        <end position="928"/>
    </location>
</feature>
<feature type="compositionally biased region" description="Polar residues" evidence="2">
    <location>
        <begin position="929"/>
        <end position="940"/>
    </location>
</feature>
<accession>A0A250X194</accession>
<reference evidence="4 5" key="1">
    <citation type="submission" date="2017-08" db="EMBL/GenBank/DDBJ databases">
        <title>Acidophilic green algal genome provides insights into adaptation to an acidic environment.</title>
        <authorList>
            <person name="Hirooka S."/>
            <person name="Hirose Y."/>
            <person name="Kanesaki Y."/>
            <person name="Higuchi S."/>
            <person name="Fujiwara T."/>
            <person name="Onuma R."/>
            <person name="Era A."/>
            <person name="Ohbayashi R."/>
            <person name="Uzuka A."/>
            <person name="Nozaki H."/>
            <person name="Yoshikawa H."/>
            <person name="Miyagishima S.Y."/>
        </authorList>
    </citation>
    <scope>NUCLEOTIDE SEQUENCE [LARGE SCALE GENOMIC DNA]</scope>
    <source>
        <strain evidence="4 5">NIES-2499</strain>
    </source>
</reference>
<dbReference type="GO" id="GO:0000407">
    <property type="term" value="C:phagophore assembly site"/>
    <property type="evidence" value="ECO:0007669"/>
    <property type="project" value="TreeGrafter"/>
</dbReference>
<dbReference type="PANTHER" id="PTHR13430:SF4">
    <property type="entry name" value="AUTOPHAGY-RELATED PROTEIN 13"/>
    <property type="match status" value="1"/>
</dbReference>
<dbReference type="STRING" id="1157962.A0A250X194"/>
<dbReference type="InterPro" id="IPR018731">
    <property type="entry name" value="Atg13_N"/>
</dbReference>
<dbReference type="AlphaFoldDB" id="A0A250X194"/>
<dbReference type="OrthoDB" id="70161at2759"/>
<feature type="compositionally biased region" description="Polar residues" evidence="2">
    <location>
        <begin position="279"/>
        <end position="308"/>
    </location>
</feature>
<feature type="region of interest" description="Disordered" evidence="2">
    <location>
        <begin position="381"/>
        <end position="436"/>
    </location>
</feature>
<dbReference type="Proteomes" id="UP000232323">
    <property type="component" value="Unassembled WGS sequence"/>
</dbReference>
<feature type="region of interest" description="Disordered" evidence="2">
    <location>
        <begin position="185"/>
        <end position="210"/>
    </location>
</feature>
<feature type="compositionally biased region" description="Low complexity" evidence="2">
    <location>
        <begin position="381"/>
        <end position="397"/>
    </location>
</feature>
<sequence>MVEKSNANHFVCECFVKCSQIILSSRVLGSECKDERRGSRWFNVEVEEVGAAKGQLEPWRRDLSHPLTIEISASSKTSSSSSSTEDLTLDPGVLLERWVLKYQQTLPASSNPGAGTSSREAATPSTSGRSYVDDGSIYKRMVLLTRALYTQLRMLPAYKTFKASKGSGSHIMRYNIAKRTMAVPEPHGVSSHTSSLDMHPPPQPPHQPRNLRRLDFAKIDTPGGGVFCISVEYNPDDLLSNVPASQVATPLSVPRVIPDYFTSSLVNRTSNHSRTTSTQIYSTSPTPRVSSTLSNSPAGGSKQTPVRMSSTNLSSTSNSVAASPGVGSLGGLLTGRSTSSSLAKAASIGVRSFAAAAAAAAATAMGTLAAGRSPGGFPVSGSFGRSSGSSSARGPGFVRPLEHPAAASGSSPTTRLSVGGSMSGRGSSGVGGGGRTVEEMLMRTPTVMRQSWGSREVRALLPSPEIVHVPLEEVEVAAGSSRVGGTPSVVTKEEGREEGKVAAPSQLRMASSMYMPSTIRTKSAVDLQTIYDFNVPPLPSSRLEPRPVPDNNQHPAPHVSSKPPLPSGFSASATAAAAAAGERAGQGGGTATLPLVSSFMTPSTTSFLDVPVVVSEAMDVPAVSAAARESLLLLLQAQRCAPSSAPAAARGMLQQALLEAQQSEGDPRAVSGKLRPHQRAAGDGLMQTTEIAQSGGMVETRGEACADEEGPEKSLHVTPHRCNAEGVVPNASISVLAHHAGAAAGLGTVAGADVAPWMPEIRSPGESSGHMIRGNNSMRGNINMDVNSPSSLPFAFTPSGQSVNSMQLVSMSGRPSGFLAMNASTSVDLAAAHAAGFAGKSFGIFTDQQQRQLLTQLYERGPLSKELFQESSFSQHQFYLLTRMSTTPRVLPPPHPHNNGCPSDSSWTSRPATREANRSLHYDKRGDKSSLTQLASGPTATAQNIISTPELLDVGQDGLFSPASKGTEKGLLMEEAEAEFFPFALESGGDLSVGYESVRKDEQGMAGVRETVDPKNSTVLNDVPCEDHPVQKEGVHGGLALPSKQQGFRSWGYQDLIPSTLASLAPMLLATERDVAVGAFLTMLEVVPPLNSPGISMQQASKGRQSTFDAKDIGGAERELAADGLFHGPVSGQQRIVAGPNKLSTKEAMAELEAVAANLRSLMTAIEN</sequence>
<feature type="region of interest" description="Disordered" evidence="2">
    <location>
        <begin position="889"/>
        <end position="940"/>
    </location>
</feature>
<dbReference type="Gene3D" id="3.30.900.10">
    <property type="entry name" value="HORMA domain"/>
    <property type="match status" value="1"/>
</dbReference>
<dbReference type="GO" id="GO:0005829">
    <property type="term" value="C:cytosol"/>
    <property type="evidence" value="ECO:0007669"/>
    <property type="project" value="TreeGrafter"/>
</dbReference>
<feature type="region of interest" description="Disordered" evidence="2">
    <location>
        <begin position="541"/>
        <end position="587"/>
    </location>
</feature>
<feature type="compositionally biased region" description="Low complexity" evidence="2">
    <location>
        <begin position="567"/>
        <end position="583"/>
    </location>
</feature>
<feature type="compositionally biased region" description="Low complexity" evidence="2">
    <location>
        <begin position="269"/>
        <end position="278"/>
    </location>
</feature>
<dbReference type="GO" id="GO:0000423">
    <property type="term" value="P:mitophagy"/>
    <property type="evidence" value="ECO:0007669"/>
    <property type="project" value="TreeGrafter"/>
</dbReference>
<dbReference type="GO" id="GO:0034727">
    <property type="term" value="P:piecemeal microautophagy of the nucleus"/>
    <property type="evidence" value="ECO:0007669"/>
    <property type="project" value="TreeGrafter"/>
</dbReference>
<dbReference type="GO" id="GO:0034497">
    <property type="term" value="P:protein localization to phagophore assembly site"/>
    <property type="evidence" value="ECO:0007669"/>
    <property type="project" value="TreeGrafter"/>
</dbReference>